<comment type="caution">
    <text evidence="2">The sequence shown here is derived from an EMBL/GenBank/DDBJ whole genome shotgun (WGS) entry which is preliminary data.</text>
</comment>
<proteinExistence type="predicted"/>
<dbReference type="Proteomes" id="UP000784294">
    <property type="component" value="Unassembled WGS sequence"/>
</dbReference>
<evidence type="ECO:0000313" key="3">
    <source>
        <dbReference type="Proteomes" id="UP000784294"/>
    </source>
</evidence>
<keyword evidence="1" id="KW-0175">Coiled coil</keyword>
<reference evidence="2" key="1">
    <citation type="submission" date="2018-11" db="EMBL/GenBank/DDBJ databases">
        <authorList>
            <consortium name="Pathogen Informatics"/>
        </authorList>
    </citation>
    <scope>NUCLEOTIDE SEQUENCE</scope>
</reference>
<evidence type="ECO:0000256" key="1">
    <source>
        <dbReference type="SAM" id="Coils"/>
    </source>
</evidence>
<evidence type="ECO:0000313" key="2">
    <source>
        <dbReference type="EMBL" id="VEL37090.1"/>
    </source>
</evidence>
<sequence length="95" mass="10712">MMLRVARLTDDADYDSGETFGNVPRPRLAQRLLPLSDLKAKVEELKNDNNLLVKQNSKLRAEDSGFTDLGLVTFFKCEFASSIQLNSTLCLFIFP</sequence>
<dbReference type="AlphaFoldDB" id="A0A3S5FGB3"/>
<keyword evidence="3" id="KW-1185">Reference proteome</keyword>
<feature type="coiled-coil region" evidence="1">
    <location>
        <begin position="35"/>
        <end position="62"/>
    </location>
</feature>
<gene>
    <name evidence="2" type="ORF">PXEA_LOCUS30530</name>
</gene>
<dbReference type="EMBL" id="CAAALY010253969">
    <property type="protein sequence ID" value="VEL37090.1"/>
    <property type="molecule type" value="Genomic_DNA"/>
</dbReference>
<protein>
    <submittedName>
        <fullName evidence="2">Uncharacterized protein</fullName>
    </submittedName>
</protein>
<name>A0A3S5FGB3_9PLAT</name>
<accession>A0A3S5FGB3</accession>
<organism evidence="2 3">
    <name type="scientific">Protopolystoma xenopodis</name>
    <dbReference type="NCBI Taxonomy" id="117903"/>
    <lineage>
        <taxon>Eukaryota</taxon>
        <taxon>Metazoa</taxon>
        <taxon>Spiralia</taxon>
        <taxon>Lophotrochozoa</taxon>
        <taxon>Platyhelminthes</taxon>
        <taxon>Monogenea</taxon>
        <taxon>Polyopisthocotylea</taxon>
        <taxon>Polystomatidea</taxon>
        <taxon>Polystomatidae</taxon>
        <taxon>Protopolystoma</taxon>
    </lineage>
</organism>